<dbReference type="GO" id="GO:0019825">
    <property type="term" value="F:oxygen binding"/>
    <property type="evidence" value="ECO:0007669"/>
    <property type="project" value="InterPro"/>
</dbReference>
<keyword evidence="5 6" id="KW-0408">Iron</keyword>
<gene>
    <name evidence="9" type="ORF">D7I43_26820</name>
    <name evidence="10" type="ORF">OG994_08700</name>
</gene>
<keyword evidence="4 6" id="KW-0479">Metal-binding</keyword>
<evidence type="ECO:0000256" key="4">
    <source>
        <dbReference type="ARBA" id="ARBA00022723"/>
    </source>
</evidence>
<keyword evidence="3 6" id="KW-0349">Heme</keyword>
<dbReference type="InterPro" id="IPR009050">
    <property type="entry name" value="Globin-like_sf"/>
</dbReference>
<dbReference type="AlphaFoldDB" id="A0A420EUL4"/>
<dbReference type="OrthoDB" id="9798157at2"/>
<keyword evidence="2 6" id="KW-0813">Transport</keyword>
<dbReference type="InterPro" id="IPR016339">
    <property type="entry name" value="Hemoglobin_trunc_I"/>
</dbReference>
<evidence type="ECO:0000256" key="3">
    <source>
        <dbReference type="ARBA" id="ARBA00022617"/>
    </source>
</evidence>
<proteinExistence type="inferred from homology"/>
<evidence type="ECO:0000256" key="5">
    <source>
        <dbReference type="ARBA" id="ARBA00023004"/>
    </source>
</evidence>
<feature type="binding site" description="distal binding residue" evidence="8">
    <location>
        <position position="54"/>
    </location>
    <ligand>
        <name>heme</name>
        <dbReference type="ChEBI" id="CHEBI:30413"/>
    </ligand>
    <ligandPart>
        <name>Fe</name>
        <dbReference type="ChEBI" id="CHEBI:18248"/>
    </ligandPart>
</feature>
<dbReference type="InterPro" id="IPR001486">
    <property type="entry name" value="Hemoglobin_trunc"/>
</dbReference>
<dbReference type="Gene3D" id="1.10.490.10">
    <property type="entry name" value="Globins"/>
    <property type="match status" value="1"/>
</dbReference>
<accession>A0A420EUL4</accession>
<evidence type="ECO:0000256" key="1">
    <source>
        <dbReference type="ARBA" id="ARBA00009660"/>
    </source>
</evidence>
<evidence type="ECO:0000256" key="8">
    <source>
        <dbReference type="PIRSR" id="PIRSR601486-1"/>
    </source>
</evidence>
<feature type="binding site" description="proximal binding residue" evidence="7">
    <location>
        <position position="78"/>
    </location>
    <ligand>
        <name>heme</name>
        <dbReference type="ChEBI" id="CHEBI:30413"/>
    </ligand>
    <ligandPart>
        <name>Fe</name>
        <dbReference type="ChEBI" id="CHEBI:18248"/>
    </ligandPart>
</feature>
<dbReference type="Pfam" id="PF01152">
    <property type="entry name" value="Bac_globin"/>
    <property type="match status" value="1"/>
</dbReference>
<sequence length="132" mass="13956">MTVTDATTPVSHYERIGGASSVKAAVELFYEKVLADPELAGYFTDVDMVGQRRHLALMLTVVLGGPNEYAGRGLAEAHKPLNIPVAHYAKVGAHLITTLTELGVPADVLAHVQAVLGEVQDQVVTTGNRPGV</sequence>
<dbReference type="GO" id="GO:0005344">
    <property type="term" value="F:oxygen carrier activity"/>
    <property type="evidence" value="ECO:0007669"/>
    <property type="project" value="UniProtKB-UniRule"/>
</dbReference>
<evidence type="ECO:0000313" key="12">
    <source>
        <dbReference type="Proteomes" id="UP001432190"/>
    </source>
</evidence>
<keyword evidence="6" id="KW-0561">Oxygen transport</keyword>
<reference evidence="10" key="2">
    <citation type="submission" date="2022-10" db="EMBL/GenBank/DDBJ databases">
        <title>The complete genomes of actinobacterial strains from the NBC collection.</title>
        <authorList>
            <person name="Joergensen T.S."/>
            <person name="Alvarez Arevalo M."/>
            <person name="Sterndorff E.B."/>
            <person name="Faurdal D."/>
            <person name="Vuksanovic O."/>
            <person name="Mourched A.-S."/>
            <person name="Charusanti P."/>
            <person name="Shaw S."/>
            <person name="Blin K."/>
            <person name="Weber T."/>
        </authorList>
    </citation>
    <scope>NUCLEOTIDE SEQUENCE</scope>
    <source>
        <strain evidence="10">NBC_00256</strain>
    </source>
</reference>
<name>A0A420EUL4_9ACTN</name>
<evidence type="ECO:0000256" key="6">
    <source>
        <dbReference type="PIRNR" id="PIRNR002030"/>
    </source>
</evidence>
<evidence type="ECO:0000313" key="9">
    <source>
        <dbReference type="EMBL" id="RKF24395.1"/>
    </source>
</evidence>
<dbReference type="GO" id="GO:0020037">
    <property type="term" value="F:heme binding"/>
    <property type="evidence" value="ECO:0007669"/>
    <property type="project" value="InterPro"/>
</dbReference>
<keyword evidence="12" id="KW-1185">Reference proteome</keyword>
<comment type="similarity">
    <text evidence="1 6">Belongs to the truncated hemoglobin family. Group I subfamily.</text>
</comment>
<dbReference type="GO" id="GO:0046872">
    <property type="term" value="F:metal ion binding"/>
    <property type="evidence" value="ECO:0007669"/>
    <property type="project" value="UniProtKB-UniRule"/>
</dbReference>
<dbReference type="RefSeq" id="WP_120331355.1">
    <property type="nucleotide sequence ID" value="NZ_CP108084.1"/>
</dbReference>
<dbReference type="Proteomes" id="UP001432190">
    <property type="component" value="Chromosome"/>
</dbReference>
<evidence type="ECO:0000256" key="7">
    <source>
        <dbReference type="PIRSR" id="PIRSR002030-1"/>
    </source>
</evidence>
<dbReference type="EMBL" id="RAQQ01000024">
    <property type="protein sequence ID" value="RKF24395.1"/>
    <property type="molecule type" value="Genomic_DNA"/>
</dbReference>
<feature type="binding site" description="distal binding residue" evidence="8">
    <location>
        <position position="78"/>
    </location>
    <ligand>
        <name>heme</name>
        <dbReference type="ChEBI" id="CHEBI:30413"/>
    </ligand>
    <ligandPart>
        <name>Fe</name>
        <dbReference type="ChEBI" id="CHEBI:18248"/>
    </ligandPart>
</feature>
<dbReference type="PIRSF" id="PIRSF002030">
    <property type="entry name" value="Globin_Protozoa/Cyanobacteria"/>
    <property type="match status" value="1"/>
</dbReference>
<dbReference type="InterPro" id="IPR012292">
    <property type="entry name" value="Globin/Proto"/>
</dbReference>
<organism evidence="9 11">
    <name type="scientific">Micromonospora globbae</name>
    <dbReference type="NCBI Taxonomy" id="1894969"/>
    <lineage>
        <taxon>Bacteria</taxon>
        <taxon>Bacillati</taxon>
        <taxon>Actinomycetota</taxon>
        <taxon>Actinomycetes</taxon>
        <taxon>Micromonosporales</taxon>
        <taxon>Micromonosporaceae</taxon>
        <taxon>Micromonospora</taxon>
    </lineage>
</organism>
<dbReference type="CDD" id="cd00454">
    <property type="entry name" value="TrHb1_N"/>
    <property type="match status" value="1"/>
</dbReference>
<protein>
    <recommendedName>
        <fullName evidence="6">Group 1 truncated hemoglobin</fullName>
    </recommendedName>
</protein>
<evidence type="ECO:0000256" key="2">
    <source>
        <dbReference type="ARBA" id="ARBA00022448"/>
    </source>
</evidence>
<dbReference type="SUPFAM" id="SSF46458">
    <property type="entry name" value="Globin-like"/>
    <property type="match status" value="1"/>
</dbReference>
<comment type="cofactor">
    <cofactor evidence="7">
        <name>heme</name>
        <dbReference type="ChEBI" id="CHEBI:30413"/>
    </cofactor>
    <text evidence="7">Binds 1 heme group per subunit.</text>
</comment>
<evidence type="ECO:0000313" key="11">
    <source>
        <dbReference type="Proteomes" id="UP000285744"/>
    </source>
</evidence>
<reference evidence="9 11" key="1">
    <citation type="journal article" date="2018" name="Int. J. Syst. Evol. Microbiol.">
        <title>Micromonospora globbae sp. nov., an endophytic actinomycete isolated from roots of Globba winitii C. H. Wright.</title>
        <authorList>
            <person name="Kuncharoen N."/>
            <person name="Pittayakhajonwut P."/>
            <person name="Tanasupawat S."/>
        </authorList>
    </citation>
    <scope>NUCLEOTIDE SEQUENCE [LARGE SCALE GENOMIC DNA]</scope>
    <source>
        <strain evidence="9 11">WPS1-2</strain>
    </source>
</reference>
<dbReference type="EMBL" id="CP108084">
    <property type="protein sequence ID" value="WUP51565.1"/>
    <property type="molecule type" value="Genomic_DNA"/>
</dbReference>
<dbReference type="Proteomes" id="UP000285744">
    <property type="component" value="Unassembled WGS sequence"/>
</dbReference>
<evidence type="ECO:0000313" key="10">
    <source>
        <dbReference type="EMBL" id="WUP51565.1"/>
    </source>
</evidence>